<dbReference type="VEuPathDB" id="FungiDB:BDEG_23639"/>
<dbReference type="Proteomes" id="UP000077115">
    <property type="component" value="Unassembled WGS sequence"/>
</dbReference>
<organism evidence="1 2">
    <name type="scientific">Batrachochytrium dendrobatidis (strain JEL423)</name>
    <dbReference type="NCBI Taxonomy" id="403673"/>
    <lineage>
        <taxon>Eukaryota</taxon>
        <taxon>Fungi</taxon>
        <taxon>Fungi incertae sedis</taxon>
        <taxon>Chytridiomycota</taxon>
        <taxon>Chytridiomycota incertae sedis</taxon>
        <taxon>Chytridiomycetes</taxon>
        <taxon>Rhizophydiales</taxon>
        <taxon>Rhizophydiales incertae sedis</taxon>
        <taxon>Batrachochytrium</taxon>
    </lineage>
</organism>
<proteinExistence type="predicted"/>
<gene>
    <name evidence="1" type="ORF">BDEG_23639</name>
</gene>
<name>A0A177WKE0_BATDL</name>
<accession>A0A177WKE0</accession>
<reference evidence="1 2" key="2">
    <citation type="submission" date="2016-05" db="EMBL/GenBank/DDBJ databases">
        <title>Lineage-specific infection strategies underlie the spectrum of fungal disease in amphibians.</title>
        <authorList>
            <person name="Cuomo C.A."/>
            <person name="Farrer R.A."/>
            <person name="James T."/>
            <person name="Longcore J."/>
            <person name="Birren B."/>
        </authorList>
    </citation>
    <scope>NUCLEOTIDE SEQUENCE [LARGE SCALE GENOMIC DNA]</scope>
    <source>
        <strain evidence="1 2">JEL423</strain>
    </source>
</reference>
<protein>
    <submittedName>
        <fullName evidence="1">Uncharacterized protein</fullName>
    </submittedName>
</protein>
<dbReference type="AlphaFoldDB" id="A0A177WKE0"/>
<evidence type="ECO:0000313" key="2">
    <source>
        <dbReference type="Proteomes" id="UP000077115"/>
    </source>
</evidence>
<reference evidence="1 2" key="1">
    <citation type="submission" date="2006-10" db="EMBL/GenBank/DDBJ databases">
        <title>The Genome Sequence of Batrachochytrium dendrobatidis JEL423.</title>
        <authorList>
            <consortium name="The Broad Institute Genome Sequencing Platform"/>
            <person name="Birren B."/>
            <person name="Lander E."/>
            <person name="Galagan J."/>
            <person name="Cuomo C."/>
            <person name="Devon K."/>
            <person name="Jaffe D."/>
            <person name="Butler J."/>
            <person name="Alvarez P."/>
            <person name="Gnerre S."/>
            <person name="Grabherr M."/>
            <person name="Kleber M."/>
            <person name="Mauceli E."/>
            <person name="Brockman W."/>
            <person name="Young S."/>
            <person name="LaButti K."/>
            <person name="Sykes S."/>
            <person name="DeCaprio D."/>
            <person name="Crawford M."/>
            <person name="Koehrsen M."/>
            <person name="Engels R."/>
            <person name="Montgomery P."/>
            <person name="Pearson M."/>
            <person name="Howarth C."/>
            <person name="Larson L."/>
            <person name="White J."/>
            <person name="O'Leary S."/>
            <person name="Kodira C."/>
            <person name="Zeng Q."/>
            <person name="Yandava C."/>
            <person name="Alvarado L."/>
            <person name="Longcore J."/>
            <person name="James T."/>
        </authorList>
    </citation>
    <scope>NUCLEOTIDE SEQUENCE [LARGE SCALE GENOMIC DNA]</scope>
    <source>
        <strain evidence="1 2">JEL423</strain>
    </source>
</reference>
<sequence>MRHSATTRAFQYLGRQSRQSSSSYRLNICTPVSPRHIHSSMTLDATAFRPSMTYLSTSTAFVSNCLPRSTFAELANITKGSFPLIVDQPVYNHSLQQLLSHQAQLDVVDLATLLSGPSRGEAIRIMFGCSVNDDI</sequence>
<evidence type="ECO:0000313" key="1">
    <source>
        <dbReference type="EMBL" id="OAJ39831.1"/>
    </source>
</evidence>
<dbReference type="EMBL" id="DS022303">
    <property type="protein sequence ID" value="OAJ39831.1"/>
    <property type="molecule type" value="Genomic_DNA"/>
</dbReference>